<feature type="compositionally biased region" description="Gly residues" evidence="1">
    <location>
        <begin position="101"/>
        <end position="110"/>
    </location>
</feature>
<name>A0AAE0PHI2_SORBR</name>
<reference evidence="2" key="2">
    <citation type="submission" date="2023-07" db="EMBL/GenBank/DDBJ databases">
        <authorList>
            <consortium name="Lawrence Berkeley National Laboratory"/>
            <person name="Haridas S."/>
            <person name="Hensen N."/>
            <person name="Bonometti L."/>
            <person name="Westerberg I."/>
            <person name="Brannstrom I.O."/>
            <person name="Guillou S."/>
            <person name="Cros-Aarteil S."/>
            <person name="Calhoun S."/>
            <person name="Kuo A."/>
            <person name="Mondo S."/>
            <person name="Pangilinan J."/>
            <person name="Riley R."/>
            <person name="LaButti K."/>
            <person name="Andreopoulos B."/>
            <person name="Lipzen A."/>
            <person name="Chen C."/>
            <person name="Yanf M."/>
            <person name="Daum C."/>
            <person name="Ng V."/>
            <person name="Clum A."/>
            <person name="Steindorff A."/>
            <person name="Ohm R."/>
            <person name="Martin F."/>
            <person name="Silar P."/>
            <person name="Natvig D."/>
            <person name="Lalanne C."/>
            <person name="Gautier V."/>
            <person name="Ament-velasquez S.L."/>
            <person name="Kruys A."/>
            <person name="Hutchinson M.I."/>
            <person name="Powell A.J."/>
            <person name="Barry K."/>
            <person name="Miller A.N."/>
            <person name="Grigoriev I.V."/>
            <person name="Debuchy R."/>
            <person name="Gladieux P."/>
            <person name="Thoren M.H."/>
            <person name="Johannesson H."/>
        </authorList>
    </citation>
    <scope>NUCLEOTIDE SEQUENCE</scope>
    <source>
        <strain evidence="2">FGSC 1904</strain>
    </source>
</reference>
<accession>A0AAE0PHI2</accession>
<sequence>MSSQQSTNSHVGPKATGGKVGAVRTPANSDMGATKPKPKAFDSHGAIGKQFTETGAIGQIGEAVGGPLSSEGIIGKQFTDHGAIGGTIQHTLGGTKKKAGSGAGGISKSN</sequence>
<evidence type="ECO:0000313" key="2">
    <source>
        <dbReference type="EMBL" id="KAK3400024.1"/>
    </source>
</evidence>
<feature type="compositionally biased region" description="Polar residues" evidence="1">
    <location>
        <begin position="1"/>
        <end position="10"/>
    </location>
</feature>
<dbReference type="Proteomes" id="UP001281003">
    <property type="component" value="Unassembled WGS sequence"/>
</dbReference>
<reference evidence="2" key="1">
    <citation type="journal article" date="2023" name="Mol. Phylogenet. Evol.">
        <title>Genome-scale phylogeny and comparative genomics of the fungal order Sordariales.</title>
        <authorList>
            <person name="Hensen N."/>
            <person name="Bonometti L."/>
            <person name="Westerberg I."/>
            <person name="Brannstrom I.O."/>
            <person name="Guillou S."/>
            <person name="Cros-Aarteil S."/>
            <person name="Calhoun S."/>
            <person name="Haridas S."/>
            <person name="Kuo A."/>
            <person name="Mondo S."/>
            <person name="Pangilinan J."/>
            <person name="Riley R."/>
            <person name="LaButti K."/>
            <person name="Andreopoulos B."/>
            <person name="Lipzen A."/>
            <person name="Chen C."/>
            <person name="Yan M."/>
            <person name="Daum C."/>
            <person name="Ng V."/>
            <person name="Clum A."/>
            <person name="Steindorff A."/>
            <person name="Ohm R.A."/>
            <person name="Martin F."/>
            <person name="Silar P."/>
            <person name="Natvig D.O."/>
            <person name="Lalanne C."/>
            <person name="Gautier V."/>
            <person name="Ament-Velasquez S.L."/>
            <person name="Kruys A."/>
            <person name="Hutchinson M.I."/>
            <person name="Powell A.J."/>
            <person name="Barry K."/>
            <person name="Miller A.N."/>
            <person name="Grigoriev I.V."/>
            <person name="Debuchy R."/>
            <person name="Gladieux P."/>
            <person name="Hiltunen Thoren M."/>
            <person name="Johannesson H."/>
        </authorList>
    </citation>
    <scope>NUCLEOTIDE SEQUENCE</scope>
    <source>
        <strain evidence="2">FGSC 1904</strain>
    </source>
</reference>
<feature type="region of interest" description="Disordered" evidence="1">
    <location>
        <begin position="87"/>
        <end position="110"/>
    </location>
</feature>
<organism evidence="2 3">
    <name type="scientific">Sordaria brevicollis</name>
    <dbReference type="NCBI Taxonomy" id="83679"/>
    <lineage>
        <taxon>Eukaryota</taxon>
        <taxon>Fungi</taxon>
        <taxon>Dikarya</taxon>
        <taxon>Ascomycota</taxon>
        <taxon>Pezizomycotina</taxon>
        <taxon>Sordariomycetes</taxon>
        <taxon>Sordariomycetidae</taxon>
        <taxon>Sordariales</taxon>
        <taxon>Sordariaceae</taxon>
        <taxon>Sordaria</taxon>
    </lineage>
</organism>
<dbReference type="AlphaFoldDB" id="A0AAE0PHI2"/>
<comment type="caution">
    <text evidence="2">The sequence shown here is derived from an EMBL/GenBank/DDBJ whole genome shotgun (WGS) entry which is preliminary data.</text>
</comment>
<evidence type="ECO:0000256" key="1">
    <source>
        <dbReference type="SAM" id="MobiDB-lite"/>
    </source>
</evidence>
<gene>
    <name evidence="2" type="ORF">B0T20DRAFT_174758</name>
</gene>
<evidence type="ECO:0000313" key="3">
    <source>
        <dbReference type="Proteomes" id="UP001281003"/>
    </source>
</evidence>
<feature type="region of interest" description="Disordered" evidence="1">
    <location>
        <begin position="1"/>
        <end position="44"/>
    </location>
</feature>
<proteinExistence type="predicted"/>
<keyword evidence="3" id="KW-1185">Reference proteome</keyword>
<dbReference type="EMBL" id="JAUTDP010000004">
    <property type="protein sequence ID" value="KAK3400024.1"/>
    <property type="molecule type" value="Genomic_DNA"/>
</dbReference>
<protein>
    <submittedName>
        <fullName evidence="2">Uncharacterized protein</fullName>
    </submittedName>
</protein>